<dbReference type="EMBL" id="MDYQ01000419">
    <property type="protein sequence ID" value="PRP75072.1"/>
    <property type="molecule type" value="Genomic_DNA"/>
</dbReference>
<evidence type="ECO:0000313" key="1">
    <source>
        <dbReference type="EMBL" id="PRP75072.1"/>
    </source>
</evidence>
<sequence>MPSSGFIVKVIPSRSIPDLDAYFSTSWQNGHPLEKRIKKGCFFLFSR</sequence>
<keyword evidence="2" id="KW-1185">Reference proteome</keyword>
<name>A0A2P6MTN2_9EUKA</name>
<gene>
    <name evidence="1" type="ORF">PROFUN_03908</name>
</gene>
<organism evidence="1 2">
    <name type="scientific">Planoprotostelium fungivorum</name>
    <dbReference type="NCBI Taxonomy" id="1890364"/>
    <lineage>
        <taxon>Eukaryota</taxon>
        <taxon>Amoebozoa</taxon>
        <taxon>Evosea</taxon>
        <taxon>Variosea</taxon>
        <taxon>Cavosteliida</taxon>
        <taxon>Cavosteliaceae</taxon>
        <taxon>Planoprotostelium</taxon>
    </lineage>
</organism>
<reference evidence="1 2" key="1">
    <citation type="journal article" date="2018" name="Genome Biol. Evol.">
        <title>Multiple Roots of Fruiting Body Formation in Amoebozoa.</title>
        <authorList>
            <person name="Hillmann F."/>
            <person name="Forbes G."/>
            <person name="Novohradska S."/>
            <person name="Ferling I."/>
            <person name="Riege K."/>
            <person name="Groth M."/>
            <person name="Westermann M."/>
            <person name="Marz M."/>
            <person name="Spaller T."/>
            <person name="Winckler T."/>
            <person name="Schaap P."/>
            <person name="Glockner G."/>
        </authorList>
    </citation>
    <scope>NUCLEOTIDE SEQUENCE [LARGE SCALE GENOMIC DNA]</scope>
    <source>
        <strain evidence="1 2">Jena</strain>
    </source>
</reference>
<protein>
    <submittedName>
        <fullName evidence="1">Uncharacterized protein</fullName>
    </submittedName>
</protein>
<dbReference type="AlphaFoldDB" id="A0A2P6MTN2"/>
<evidence type="ECO:0000313" key="2">
    <source>
        <dbReference type="Proteomes" id="UP000241769"/>
    </source>
</evidence>
<comment type="caution">
    <text evidence="1">The sequence shown here is derived from an EMBL/GenBank/DDBJ whole genome shotgun (WGS) entry which is preliminary data.</text>
</comment>
<proteinExistence type="predicted"/>
<dbReference type="InParanoid" id="A0A2P6MTN2"/>
<accession>A0A2P6MTN2</accession>
<dbReference type="Proteomes" id="UP000241769">
    <property type="component" value="Unassembled WGS sequence"/>
</dbReference>